<keyword evidence="2" id="KW-1185">Reference proteome</keyword>
<dbReference type="InterPro" id="IPR009097">
    <property type="entry name" value="Cyclic_Pdiesterase"/>
</dbReference>
<accession>A0A5C6UAG6</accession>
<dbReference type="Gene3D" id="3.90.1140.10">
    <property type="entry name" value="Cyclic phosphodiesterase"/>
    <property type="match status" value="1"/>
</dbReference>
<gene>
    <name evidence="1" type="ORF">FSZ31_08005</name>
</gene>
<dbReference type="SUPFAM" id="SSF55144">
    <property type="entry name" value="LigT-like"/>
    <property type="match status" value="1"/>
</dbReference>
<comment type="caution">
    <text evidence="1">The sequence shown here is derived from an EMBL/GenBank/DDBJ whole genome shotgun (WGS) entry which is preliminary data.</text>
</comment>
<keyword evidence="1" id="KW-0436">Ligase</keyword>
<dbReference type="EMBL" id="VOPY01000002">
    <property type="protein sequence ID" value="TXC68896.1"/>
    <property type="molecule type" value="Genomic_DNA"/>
</dbReference>
<evidence type="ECO:0000313" key="1">
    <source>
        <dbReference type="EMBL" id="TXC68896.1"/>
    </source>
</evidence>
<sequence>MSAAPIIVTAEMGAADQHWADALRTAHFPPERNVLAAHITLFHHLPPSMLDELCERLRVLVAGPPPEARLTDVMMLGRGVAYRVESPALRELRSELAEAFHGLLTPQDSQAPHLHITVQNKVDPAAARALYATLAADFVPRPLAIAGLAAWHYRGGPWEQAWRGRFRG</sequence>
<proteinExistence type="predicted"/>
<dbReference type="GO" id="GO:0016874">
    <property type="term" value="F:ligase activity"/>
    <property type="evidence" value="ECO:0007669"/>
    <property type="project" value="UniProtKB-KW"/>
</dbReference>
<name>A0A5C6UAG6_9SPHN</name>
<protein>
    <submittedName>
        <fullName evidence="1">2'-5' RNA ligase family protein</fullName>
    </submittedName>
</protein>
<dbReference type="Proteomes" id="UP000321129">
    <property type="component" value="Unassembled WGS sequence"/>
</dbReference>
<dbReference type="RefSeq" id="WP_147122851.1">
    <property type="nucleotide sequence ID" value="NZ_VOPY01000002.1"/>
</dbReference>
<dbReference type="AlphaFoldDB" id="A0A5C6UAG6"/>
<dbReference type="OrthoDB" id="793003at2"/>
<evidence type="ECO:0000313" key="2">
    <source>
        <dbReference type="Proteomes" id="UP000321129"/>
    </source>
</evidence>
<organism evidence="1 2">
    <name type="scientific">Flavisphingopyxis soli</name>
    <dbReference type="NCBI Taxonomy" id="2601267"/>
    <lineage>
        <taxon>Bacteria</taxon>
        <taxon>Pseudomonadati</taxon>
        <taxon>Pseudomonadota</taxon>
        <taxon>Alphaproteobacteria</taxon>
        <taxon>Sphingomonadales</taxon>
        <taxon>Sphingopyxidaceae</taxon>
        <taxon>Flavisphingopyxis</taxon>
    </lineage>
</organism>
<dbReference type="Pfam" id="PF13563">
    <property type="entry name" value="2_5_RNA_ligase2"/>
    <property type="match status" value="1"/>
</dbReference>
<reference evidence="1 2" key="1">
    <citation type="submission" date="2019-08" db="EMBL/GenBank/DDBJ databases">
        <title>Sphingorhabdus soil sp. nov., isolated from arctic soil.</title>
        <authorList>
            <person name="Liu Y."/>
        </authorList>
    </citation>
    <scope>NUCLEOTIDE SEQUENCE [LARGE SCALE GENOMIC DNA]</scope>
    <source>
        <strain evidence="1 2">D-2Q-5-6</strain>
    </source>
</reference>